<gene>
    <name evidence="5" type="ORF">HLI_03525</name>
</gene>
<dbReference type="PROSITE" id="PS50987">
    <property type="entry name" value="HTH_ARSR_2"/>
    <property type="match status" value="1"/>
</dbReference>
<feature type="domain" description="HTH arsR-type" evidence="4">
    <location>
        <begin position="1"/>
        <end position="92"/>
    </location>
</feature>
<evidence type="ECO:0000313" key="6">
    <source>
        <dbReference type="Proteomes" id="UP000287756"/>
    </source>
</evidence>
<dbReference type="OrthoDB" id="529288at2"/>
<dbReference type="Proteomes" id="UP000287756">
    <property type="component" value="Chromosome"/>
</dbReference>
<proteinExistence type="predicted"/>
<dbReference type="RefSeq" id="WP_128523096.1">
    <property type="nucleotide sequence ID" value="NZ_CP026118.1"/>
</dbReference>
<organism evidence="5 6">
    <name type="scientific">Halobacillus litoralis</name>
    <dbReference type="NCBI Taxonomy" id="45668"/>
    <lineage>
        <taxon>Bacteria</taxon>
        <taxon>Bacillati</taxon>
        <taxon>Bacillota</taxon>
        <taxon>Bacilli</taxon>
        <taxon>Bacillales</taxon>
        <taxon>Bacillaceae</taxon>
        <taxon>Halobacillus</taxon>
    </lineage>
</organism>
<dbReference type="AlphaFoldDB" id="A0A410M9J8"/>
<keyword evidence="1" id="KW-0805">Transcription regulation</keyword>
<evidence type="ECO:0000256" key="3">
    <source>
        <dbReference type="ARBA" id="ARBA00023163"/>
    </source>
</evidence>
<dbReference type="CDD" id="cd00090">
    <property type="entry name" value="HTH_ARSR"/>
    <property type="match status" value="1"/>
</dbReference>
<dbReference type="KEGG" id="hli:HLI_03525"/>
<dbReference type="InterPro" id="IPR001845">
    <property type="entry name" value="HTH_ArsR_DNA-bd_dom"/>
</dbReference>
<sequence>MQLEKMVKFHKAVGDTTRLRIIALLRQGPLHGQAIAGKLGLRPPTITHHLKKLKETGMVYSRRDKNTIYFYLDERRLESMTTAILRIGDESSMKAEELYMEEKDQVKIIQNFVSVEGRLKQMPRQLKKKLVILSYFVQWFEQGKTYDEKEVNEYIQTFFDDFATVRREWVMQQFMYRENNRYELNPVEMWPMVVKR</sequence>
<dbReference type="GO" id="GO:0003677">
    <property type="term" value="F:DNA binding"/>
    <property type="evidence" value="ECO:0007669"/>
    <property type="project" value="UniProtKB-KW"/>
</dbReference>
<evidence type="ECO:0000313" key="5">
    <source>
        <dbReference type="EMBL" id="QAS51348.1"/>
    </source>
</evidence>
<dbReference type="InterPro" id="IPR036390">
    <property type="entry name" value="WH_DNA-bd_sf"/>
</dbReference>
<dbReference type="Pfam" id="PF09860">
    <property type="entry name" value="DUF2087"/>
    <property type="match status" value="1"/>
</dbReference>
<dbReference type="EMBL" id="CP026118">
    <property type="protein sequence ID" value="QAS51348.1"/>
    <property type="molecule type" value="Genomic_DNA"/>
</dbReference>
<dbReference type="GO" id="GO:0003700">
    <property type="term" value="F:DNA-binding transcription factor activity"/>
    <property type="evidence" value="ECO:0007669"/>
    <property type="project" value="InterPro"/>
</dbReference>
<protein>
    <submittedName>
        <fullName evidence="5">ArsR family transcriptional regulator</fullName>
    </submittedName>
</protein>
<evidence type="ECO:0000256" key="2">
    <source>
        <dbReference type="ARBA" id="ARBA00023125"/>
    </source>
</evidence>
<dbReference type="InterPro" id="IPR036388">
    <property type="entry name" value="WH-like_DNA-bd_sf"/>
</dbReference>
<dbReference type="PANTHER" id="PTHR33154">
    <property type="entry name" value="TRANSCRIPTIONAL REGULATOR, ARSR FAMILY"/>
    <property type="match status" value="1"/>
</dbReference>
<dbReference type="InterPro" id="IPR051081">
    <property type="entry name" value="HTH_MetalResp_TranReg"/>
</dbReference>
<dbReference type="InterPro" id="IPR018656">
    <property type="entry name" value="DUF2087"/>
</dbReference>
<evidence type="ECO:0000256" key="1">
    <source>
        <dbReference type="ARBA" id="ARBA00023015"/>
    </source>
</evidence>
<dbReference type="Pfam" id="PF01022">
    <property type="entry name" value="HTH_5"/>
    <property type="match status" value="1"/>
</dbReference>
<name>A0A410M9J8_9BACI</name>
<dbReference type="NCBIfam" id="NF033788">
    <property type="entry name" value="HTH_metalloreg"/>
    <property type="match status" value="1"/>
</dbReference>
<dbReference type="Gene3D" id="1.10.10.10">
    <property type="entry name" value="Winged helix-like DNA-binding domain superfamily/Winged helix DNA-binding domain"/>
    <property type="match status" value="1"/>
</dbReference>
<accession>A0A410M9J8</accession>
<reference evidence="5 6" key="1">
    <citation type="submission" date="2018-01" db="EMBL/GenBank/DDBJ databases">
        <title>The whole genome sequencing and assembly of Halobacillus litoralis ERB031 strain.</title>
        <authorList>
            <person name="Lee S.-J."/>
            <person name="Park M.-K."/>
            <person name="Kim J.-Y."/>
            <person name="Lee Y.-J."/>
            <person name="Yi H."/>
            <person name="Bahn Y.-S."/>
            <person name="Kim J.F."/>
            <person name="Lee D.-W."/>
        </authorList>
    </citation>
    <scope>NUCLEOTIDE SEQUENCE [LARGE SCALE GENOMIC DNA]</scope>
    <source>
        <strain evidence="5 6">ERB 031</strain>
    </source>
</reference>
<evidence type="ECO:0000259" key="4">
    <source>
        <dbReference type="PROSITE" id="PS50987"/>
    </source>
</evidence>
<keyword evidence="3" id="KW-0804">Transcription</keyword>
<keyword evidence="2" id="KW-0238">DNA-binding</keyword>
<dbReference type="InterPro" id="IPR011991">
    <property type="entry name" value="ArsR-like_HTH"/>
</dbReference>
<dbReference type="SUPFAM" id="SSF46785">
    <property type="entry name" value="Winged helix' DNA-binding domain"/>
    <property type="match status" value="1"/>
</dbReference>
<dbReference type="PANTHER" id="PTHR33154:SF33">
    <property type="entry name" value="TRANSCRIPTIONAL REPRESSOR SDPR"/>
    <property type="match status" value="1"/>
</dbReference>
<dbReference type="SMART" id="SM00418">
    <property type="entry name" value="HTH_ARSR"/>
    <property type="match status" value="1"/>
</dbReference>